<feature type="signal peptide" evidence="4">
    <location>
        <begin position="1"/>
        <end position="25"/>
    </location>
</feature>
<gene>
    <name evidence="7" type="ORF">BC781_103439</name>
</gene>
<dbReference type="Gene3D" id="2.70.98.10">
    <property type="match status" value="1"/>
</dbReference>
<dbReference type="FunFam" id="1.20.1050.60:FF:000001">
    <property type="entry name" value="Putative alpha-1,2-mannosidase"/>
    <property type="match status" value="1"/>
</dbReference>
<evidence type="ECO:0000313" key="7">
    <source>
        <dbReference type="EMBL" id="PWJ42188.1"/>
    </source>
</evidence>
<feature type="chain" id="PRO_5016411026" evidence="4">
    <location>
        <begin position="26"/>
        <end position="743"/>
    </location>
</feature>
<keyword evidence="3" id="KW-0106">Calcium</keyword>
<feature type="domain" description="Glycosyl hydrolase family 92" evidence="5">
    <location>
        <begin position="271"/>
        <end position="735"/>
    </location>
</feature>
<dbReference type="InterPro" id="IPR008928">
    <property type="entry name" value="6-hairpin_glycosidase_sf"/>
</dbReference>
<dbReference type="PANTHER" id="PTHR12143:SF39">
    <property type="entry name" value="SECRETED PROTEIN"/>
    <property type="match status" value="1"/>
</dbReference>
<dbReference type="Gene3D" id="1.20.1050.60">
    <property type="entry name" value="alpha-1,2-mannosidase"/>
    <property type="match status" value="1"/>
</dbReference>
<dbReference type="GO" id="GO:0005829">
    <property type="term" value="C:cytosol"/>
    <property type="evidence" value="ECO:0007669"/>
    <property type="project" value="TreeGrafter"/>
</dbReference>
<dbReference type="Pfam" id="PF07971">
    <property type="entry name" value="Glyco_hydro_92"/>
    <property type="match status" value="1"/>
</dbReference>
<dbReference type="GO" id="GO:0000224">
    <property type="term" value="F:peptide-N4-(N-acetyl-beta-glucosaminyl)asparagine amidase activity"/>
    <property type="evidence" value="ECO:0007669"/>
    <property type="project" value="TreeGrafter"/>
</dbReference>
<proteinExistence type="predicted"/>
<dbReference type="FunFam" id="3.30.2080.10:FF:000001">
    <property type="entry name" value="Alpha-1,2-mannosidase subfamily"/>
    <property type="match status" value="1"/>
</dbReference>
<name>A0A315ZBM3_SEDFL</name>
<dbReference type="InterPro" id="IPR041371">
    <property type="entry name" value="GH92_N"/>
</dbReference>
<comment type="caution">
    <text evidence="7">The sequence shown here is derived from an EMBL/GenBank/DDBJ whole genome shotgun (WGS) entry which is preliminary data.</text>
</comment>
<dbReference type="GO" id="GO:0006516">
    <property type="term" value="P:glycoprotein catabolic process"/>
    <property type="evidence" value="ECO:0007669"/>
    <property type="project" value="TreeGrafter"/>
</dbReference>
<comment type="cofactor">
    <cofactor evidence="1">
        <name>Ca(2+)</name>
        <dbReference type="ChEBI" id="CHEBI:29108"/>
    </cofactor>
</comment>
<evidence type="ECO:0000256" key="3">
    <source>
        <dbReference type="ARBA" id="ARBA00022837"/>
    </source>
</evidence>
<comment type="subunit">
    <text evidence="2">Monomer.</text>
</comment>
<evidence type="ECO:0000256" key="1">
    <source>
        <dbReference type="ARBA" id="ARBA00001913"/>
    </source>
</evidence>
<dbReference type="FunFam" id="1.20.1610.10:FF:000001">
    <property type="entry name" value="Putative alpha-1,2-mannosidase"/>
    <property type="match status" value="1"/>
</dbReference>
<evidence type="ECO:0000313" key="8">
    <source>
        <dbReference type="Proteomes" id="UP000245535"/>
    </source>
</evidence>
<dbReference type="Gene3D" id="1.20.1610.10">
    <property type="entry name" value="alpha-1,2-mannosidases domains"/>
    <property type="match status" value="1"/>
</dbReference>
<sequence>MSLSKNIIRVGKAVLALWLTTGLTACETQQDNQSLIQYVNPFIGTGGHGHTFPGATLPFGGVQVSPVNGQSGWDWVSGYHYSDSLLVGFGHLHLSGTGIGDLNDILILPTTQAYPLDAKINQRDKLPYLEKYTHANEVAQAGYYKTHLLNSDIIAEVTAGKRVGFHQWTFPENTQKPSAIIDLGFAVNWDGAVDTEFEQVDKYTLRGKRFSKGWAEDQRVFFQVKTSEEVEKVEINKEGKRLVAQVFFKNTDENKQVRIAVGISSASYNGAHLALLEEANNWTFEEKKKEAQSVWEKALNQVQITSSDEKQKEIFYTALYHSKIAPVTHSDAEGFYKGADHEVHKTKGGDFYSTFSLWDTFRAVHPLFTILEPEKFNADLINSMLAHYDQTGILPVWALAGNETNCMTGYHSMPVLADAVLKGIKGIDAEKVFEAMKATSLQDARGLKLYKEYGFIPADLEDESVTTTLEYAYDDWCIAQVAKHLGKEEDYKVYMKRSEGYKPLFDKETGFMRGRQTDGTFRTPFDPKEANHRENTDYTEGNAFQHSWFVLHDVQGLINMFGSNEAFVAKLDELFTESSEISGEHVSPDISGMIGQYAHGNEPSHHIAYLYNYAGQAWKTQEKVREILETQYDNTPDGISGNEDCGQMSAWYVFSSAGLYPVNPANGYYDIGSPLFENVKLNTSSGKTFEIISNNVSDQNIYIQSASLNGEPLNTYRISHKQLMNGGTLVLEMGPKPLKEINL</sequence>
<dbReference type="Gene3D" id="3.30.2080.10">
    <property type="entry name" value="GH92 mannosidase domain"/>
    <property type="match status" value="1"/>
</dbReference>
<dbReference type="RefSeq" id="WP_109618919.1">
    <property type="nucleotide sequence ID" value="NZ_QGDO01000003.1"/>
</dbReference>
<dbReference type="GO" id="GO:0005975">
    <property type="term" value="P:carbohydrate metabolic process"/>
    <property type="evidence" value="ECO:0007669"/>
    <property type="project" value="InterPro"/>
</dbReference>
<organism evidence="7 8">
    <name type="scientific">Sediminitomix flava</name>
    <dbReference type="NCBI Taxonomy" id="379075"/>
    <lineage>
        <taxon>Bacteria</taxon>
        <taxon>Pseudomonadati</taxon>
        <taxon>Bacteroidota</taxon>
        <taxon>Cytophagia</taxon>
        <taxon>Cytophagales</taxon>
        <taxon>Flammeovirgaceae</taxon>
        <taxon>Sediminitomix</taxon>
    </lineage>
</organism>
<evidence type="ECO:0000256" key="4">
    <source>
        <dbReference type="SAM" id="SignalP"/>
    </source>
</evidence>
<evidence type="ECO:0000259" key="5">
    <source>
        <dbReference type="Pfam" id="PF07971"/>
    </source>
</evidence>
<dbReference type="OrthoDB" id="9804511at2"/>
<dbReference type="InterPro" id="IPR012939">
    <property type="entry name" value="Glyco_hydro_92"/>
</dbReference>
<evidence type="ECO:0000256" key="2">
    <source>
        <dbReference type="ARBA" id="ARBA00011245"/>
    </source>
</evidence>
<keyword evidence="4" id="KW-0732">Signal</keyword>
<dbReference type="PROSITE" id="PS51257">
    <property type="entry name" value="PROKAR_LIPOPROTEIN"/>
    <property type="match status" value="1"/>
</dbReference>
<dbReference type="InterPro" id="IPR014718">
    <property type="entry name" value="GH-type_carb-bd"/>
</dbReference>
<reference evidence="7 8" key="1">
    <citation type="submission" date="2018-03" db="EMBL/GenBank/DDBJ databases">
        <title>Genomic Encyclopedia of Archaeal and Bacterial Type Strains, Phase II (KMG-II): from individual species to whole genera.</title>
        <authorList>
            <person name="Goeker M."/>
        </authorList>
    </citation>
    <scope>NUCLEOTIDE SEQUENCE [LARGE SCALE GENOMIC DNA]</scope>
    <source>
        <strain evidence="7 8">DSM 28229</strain>
    </source>
</reference>
<feature type="domain" description="Glycosyl hydrolase family 92 N-terminal" evidence="6">
    <location>
        <begin position="38"/>
        <end position="264"/>
    </location>
</feature>
<dbReference type="SUPFAM" id="SSF48208">
    <property type="entry name" value="Six-hairpin glycosidases"/>
    <property type="match status" value="1"/>
</dbReference>
<dbReference type="NCBIfam" id="TIGR01180">
    <property type="entry name" value="aman2_put"/>
    <property type="match status" value="1"/>
</dbReference>
<accession>A0A315ZBM3</accession>
<keyword evidence="8" id="KW-1185">Reference proteome</keyword>
<evidence type="ECO:0000259" key="6">
    <source>
        <dbReference type="Pfam" id="PF17678"/>
    </source>
</evidence>
<dbReference type="EMBL" id="QGDO01000003">
    <property type="protein sequence ID" value="PWJ42188.1"/>
    <property type="molecule type" value="Genomic_DNA"/>
</dbReference>
<protein>
    <submittedName>
        <fullName evidence="7">Putative alpha-1,2-mannosidase</fullName>
    </submittedName>
</protein>
<dbReference type="PANTHER" id="PTHR12143">
    <property type="entry name" value="PEPTIDE N-GLYCANASE PNGASE -RELATED"/>
    <property type="match status" value="1"/>
</dbReference>
<dbReference type="Pfam" id="PF17678">
    <property type="entry name" value="Glyco_hydro_92N"/>
    <property type="match status" value="1"/>
</dbReference>
<dbReference type="Proteomes" id="UP000245535">
    <property type="component" value="Unassembled WGS sequence"/>
</dbReference>
<dbReference type="GO" id="GO:0030246">
    <property type="term" value="F:carbohydrate binding"/>
    <property type="evidence" value="ECO:0007669"/>
    <property type="project" value="InterPro"/>
</dbReference>
<dbReference type="InterPro" id="IPR005887">
    <property type="entry name" value="GH92_a_mannosidase_put"/>
</dbReference>
<dbReference type="InterPro" id="IPR050883">
    <property type="entry name" value="PNGase"/>
</dbReference>
<dbReference type="AlphaFoldDB" id="A0A315ZBM3"/>